<reference evidence="2" key="1">
    <citation type="journal article" date="2014" name="Int. J. Syst. Evol. Microbiol.">
        <title>Complete genome of a new Firmicutes species belonging to the dominant human colonic microbiota ('Ruminococcus bicirculans') reveals two chromosomes and a selective capacity to utilize plant glucans.</title>
        <authorList>
            <consortium name="NISC Comparative Sequencing Program"/>
            <person name="Wegmann U."/>
            <person name="Louis P."/>
            <person name="Goesmann A."/>
            <person name="Henrissat B."/>
            <person name="Duncan S.H."/>
            <person name="Flint H.J."/>
        </authorList>
    </citation>
    <scope>NUCLEOTIDE SEQUENCE</scope>
    <source>
        <strain evidence="2">NBRC 109915</strain>
    </source>
</reference>
<comment type="caution">
    <text evidence="2">The sequence shown here is derived from an EMBL/GenBank/DDBJ whole genome shotgun (WGS) entry which is preliminary data.</text>
</comment>
<keyword evidence="1" id="KW-1133">Transmembrane helix</keyword>
<reference evidence="2" key="2">
    <citation type="submission" date="2023-01" db="EMBL/GenBank/DDBJ databases">
        <title>Draft genome sequence of Sulfitobacter pacificus strain NBRC 109915.</title>
        <authorList>
            <person name="Sun Q."/>
            <person name="Mori K."/>
        </authorList>
    </citation>
    <scope>NUCLEOTIDE SEQUENCE</scope>
    <source>
        <strain evidence="2">NBRC 109915</strain>
    </source>
</reference>
<gene>
    <name evidence="2" type="ORF">GCM10007927_42390</name>
</gene>
<dbReference type="EMBL" id="BSNL01000024">
    <property type="protein sequence ID" value="GLQ29435.1"/>
    <property type="molecule type" value="Genomic_DNA"/>
</dbReference>
<dbReference type="Proteomes" id="UP001161388">
    <property type="component" value="Unassembled WGS sequence"/>
</dbReference>
<evidence type="ECO:0000313" key="3">
    <source>
        <dbReference type="Proteomes" id="UP001161388"/>
    </source>
</evidence>
<proteinExistence type="predicted"/>
<keyword evidence="1" id="KW-0812">Transmembrane</keyword>
<feature type="transmembrane region" description="Helical" evidence="1">
    <location>
        <begin position="21"/>
        <end position="41"/>
    </location>
</feature>
<keyword evidence="3" id="KW-1185">Reference proteome</keyword>
<keyword evidence="1" id="KW-0472">Membrane</keyword>
<dbReference type="RefSeq" id="WP_284376841.1">
    <property type="nucleotide sequence ID" value="NZ_BSNL01000024.1"/>
</dbReference>
<evidence type="ECO:0000256" key="1">
    <source>
        <dbReference type="SAM" id="Phobius"/>
    </source>
</evidence>
<protein>
    <recommendedName>
        <fullName evidence="4">Biopolymer transporter ExbD</fullName>
    </recommendedName>
</protein>
<organism evidence="2 3">
    <name type="scientific">Sulfitobacter pacificus</name>
    <dbReference type="NCBI Taxonomy" id="1499314"/>
    <lineage>
        <taxon>Bacteria</taxon>
        <taxon>Pseudomonadati</taxon>
        <taxon>Pseudomonadota</taxon>
        <taxon>Alphaproteobacteria</taxon>
        <taxon>Rhodobacterales</taxon>
        <taxon>Roseobacteraceae</taxon>
        <taxon>Sulfitobacter</taxon>
    </lineage>
</organism>
<accession>A0ABQ5VQM9</accession>
<sequence length="134" mass="14887">MAPRRRPLPRPREPIRPDVSLFIVNIVLLLILFFLATGSLVSTPDEGVRISETRDLPIDQLPKPVLIVEEDGRLTLDGAELAVEGLPQAMVGHSVLHVLIDRTAPALDLLKLVNRPGMENLDIRLVTIHRREGT</sequence>
<evidence type="ECO:0008006" key="4">
    <source>
        <dbReference type="Google" id="ProtNLM"/>
    </source>
</evidence>
<name>A0ABQ5VQM9_9RHOB</name>
<evidence type="ECO:0000313" key="2">
    <source>
        <dbReference type="EMBL" id="GLQ29435.1"/>
    </source>
</evidence>